<reference evidence="3" key="1">
    <citation type="journal article" date="2014" name="Nat. Genet.">
        <title>The genome of the stress-tolerant wild tomato species Solanum pennellii.</title>
        <authorList>
            <person name="Bolger A."/>
            <person name="Scossa F."/>
            <person name="Bolger M.E."/>
            <person name="Lanz C."/>
            <person name="Maumus F."/>
            <person name="Tohge T."/>
            <person name="Quesneville H."/>
            <person name="Alseekh S."/>
            <person name="Sorensen I."/>
            <person name="Lichtenstein G."/>
            <person name="Fich E.A."/>
            <person name="Conte M."/>
            <person name="Keller H."/>
            <person name="Schneeberger K."/>
            <person name="Schwacke R."/>
            <person name="Ofner I."/>
            <person name="Vrebalov J."/>
            <person name="Xu Y."/>
            <person name="Osorio S."/>
            <person name="Aflitos S.A."/>
            <person name="Schijlen E."/>
            <person name="Jimenez-Gomez J.M."/>
            <person name="Ryngajllo M."/>
            <person name="Kimura S."/>
            <person name="Kumar R."/>
            <person name="Koenig D."/>
            <person name="Headland L.R."/>
            <person name="Maloof J.N."/>
            <person name="Sinha N."/>
            <person name="van Ham R.C."/>
            <person name="Lankhorst R.K."/>
            <person name="Mao L."/>
            <person name="Vogel A."/>
            <person name="Arsova B."/>
            <person name="Panstruga R."/>
            <person name="Fei Z."/>
            <person name="Rose J.K."/>
            <person name="Zamir D."/>
            <person name="Carrari F."/>
            <person name="Giovannoni J.J."/>
            <person name="Weigel D."/>
            <person name="Usadel B."/>
            <person name="Fernie A.R."/>
        </authorList>
    </citation>
    <scope>NUCLEOTIDE SEQUENCE [LARGE SCALE GENOMIC DNA]</scope>
</reference>
<name>A0ABM1FK49_SOLPN</name>
<organism evidence="3 4">
    <name type="scientific">Solanum pennellii</name>
    <name type="common">Tomato</name>
    <name type="synonym">Lycopersicon pennellii</name>
    <dbReference type="NCBI Taxonomy" id="28526"/>
    <lineage>
        <taxon>Eukaryota</taxon>
        <taxon>Viridiplantae</taxon>
        <taxon>Streptophyta</taxon>
        <taxon>Embryophyta</taxon>
        <taxon>Tracheophyta</taxon>
        <taxon>Spermatophyta</taxon>
        <taxon>Magnoliopsida</taxon>
        <taxon>eudicotyledons</taxon>
        <taxon>Gunneridae</taxon>
        <taxon>Pentapetalae</taxon>
        <taxon>asterids</taxon>
        <taxon>lamiids</taxon>
        <taxon>Solanales</taxon>
        <taxon>Solanaceae</taxon>
        <taxon>Solanoideae</taxon>
        <taxon>Solaneae</taxon>
        <taxon>Solanum</taxon>
        <taxon>Solanum subgen. Lycopersicon</taxon>
    </lineage>
</organism>
<gene>
    <name evidence="4" type="primary">LOC107004379</name>
    <name evidence="5" type="synonym">LOC107004780</name>
</gene>
<dbReference type="InterPro" id="IPR055411">
    <property type="entry name" value="LRR_FXL15/At3g58940/PEG3-like"/>
</dbReference>
<protein>
    <submittedName>
        <fullName evidence="4 5">F-box/FBD/LRR-repeat protein At1g13570-like</fullName>
    </submittedName>
</protein>
<dbReference type="PANTHER" id="PTHR31639:SF187">
    <property type="entry name" value="F-BOX DOMAIN-CONTAINING PROTEIN"/>
    <property type="match status" value="1"/>
</dbReference>
<evidence type="ECO:0000259" key="2">
    <source>
        <dbReference type="Pfam" id="PF24758"/>
    </source>
</evidence>
<reference evidence="4 5" key="2">
    <citation type="submission" date="2025-05" db="UniProtKB">
        <authorList>
            <consortium name="RefSeq"/>
        </authorList>
    </citation>
    <scope>IDENTIFICATION</scope>
</reference>
<dbReference type="Pfam" id="PF00646">
    <property type="entry name" value="F-box"/>
    <property type="match status" value="1"/>
</dbReference>
<dbReference type="SUPFAM" id="SSF81383">
    <property type="entry name" value="F-box domain"/>
    <property type="match status" value="1"/>
</dbReference>
<evidence type="ECO:0000313" key="5">
    <source>
        <dbReference type="RefSeq" id="XP_015058619.1"/>
    </source>
</evidence>
<dbReference type="RefSeq" id="XP_015058073.1">
    <property type="nucleotide sequence ID" value="XM_015202587.1"/>
</dbReference>
<feature type="domain" description="F-box" evidence="1">
    <location>
        <begin position="17"/>
        <end position="53"/>
    </location>
</feature>
<dbReference type="SUPFAM" id="SSF52047">
    <property type="entry name" value="RNI-like"/>
    <property type="match status" value="1"/>
</dbReference>
<dbReference type="InterPro" id="IPR001810">
    <property type="entry name" value="F-box_dom"/>
</dbReference>
<dbReference type="InterPro" id="IPR036047">
    <property type="entry name" value="F-box-like_dom_sf"/>
</dbReference>
<dbReference type="Pfam" id="PF24758">
    <property type="entry name" value="LRR_At5g56370"/>
    <property type="match status" value="1"/>
</dbReference>
<dbReference type="RefSeq" id="XP_015058619.1">
    <property type="nucleotide sequence ID" value="XM_015203133.2"/>
</dbReference>
<evidence type="ECO:0000313" key="3">
    <source>
        <dbReference type="Proteomes" id="UP000694930"/>
    </source>
</evidence>
<dbReference type="Gene3D" id="3.80.10.10">
    <property type="entry name" value="Ribonuclease Inhibitor"/>
    <property type="match status" value="1"/>
</dbReference>
<accession>A0ABM1FK49</accession>
<proteinExistence type="predicted"/>
<evidence type="ECO:0000313" key="4">
    <source>
        <dbReference type="RefSeq" id="XP_015058073.1"/>
    </source>
</evidence>
<sequence>MPIKGRRRCRSLPPDILSNLPDNIIDVILICLPCKEAVRTSILSKKWRYRWCRLTELTIDQSHWSTEEDLVDPTVKFSKIVYQLLTLHKGPITKFTLDITGLRSCPEIDFFIYFLSMNGIQHLVFHLPWNEDEAYKLSSLFTCSQLRHLTLENCFIHPPSSFQGFDKLITLELCNVTISFELLGSLISRCSLLEKLVLEISGVPISYIIEINASKLKSFDFSGCISYISLTNVPLLTKVSLNLYEGSSMEAQNLYFVKFFESCFALEHLHVHFCFEQFECAKPDEAPTRLPFDHSRVKRFYVRDILLEDIYDTLCCFSLIRSFSYLEYLELKLFTEDDDGTAEFLELERFSDVTFNHLREVKLEDFHGRAPQMQFVKLLFAKSPVLVRVTIDSYSRPKRRSKILAKVSKFWHLSPKVEVIYRDLWSGNVFEVEVE</sequence>
<keyword evidence="3" id="KW-1185">Reference proteome</keyword>
<dbReference type="PANTHER" id="PTHR31639">
    <property type="entry name" value="F-BOX PROTEIN-LIKE"/>
    <property type="match status" value="1"/>
</dbReference>
<dbReference type="InterPro" id="IPR032675">
    <property type="entry name" value="LRR_dom_sf"/>
</dbReference>
<dbReference type="GeneID" id="107004379"/>
<evidence type="ECO:0000259" key="1">
    <source>
        <dbReference type="Pfam" id="PF00646"/>
    </source>
</evidence>
<dbReference type="Proteomes" id="UP000694930">
    <property type="component" value="Chromosome 11"/>
</dbReference>
<feature type="domain" description="F-box/LRR-repeat protein 15/At3g58940/PEG3-like LRR" evidence="2">
    <location>
        <begin position="115"/>
        <end position="241"/>
    </location>
</feature>
<dbReference type="GeneID" id="107004780"/>